<reference evidence="1" key="1">
    <citation type="submission" date="2019-10" db="EMBL/GenBank/DDBJ databases">
        <authorList>
            <consortium name="DOE Joint Genome Institute"/>
            <person name="Kuo A."/>
            <person name="Miyauchi S."/>
            <person name="Kiss E."/>
            <person name="Drula E."/>
            <person name="Kohler A."/>
            <person name="Sanchez-Garcia M."/>
            <person name="Andreopoulos B."/>
            <person name="Barry K.W."/>
            <person name="Bonito G."/>
            <person name="Buee M."/>
            <person name="Carver A."/>
            <person name="Chen C."/>
            <person name="Cichocki N."/>
            <person name="Clum A."/>
            <person name="Culley D."/>
            <person name="Crous P.W."/>
            <person name="Fauchery L."/>
            <person name="Girlanda M."/>
            <person name="Hayes R."/>
            <person name="Keri Z."/>
            <person name="Labutti K."/>
            <person name="Lipzen A."/>
            <person name="Lombard V."/>
            <person name="Magnuson J."/>
            <person name="Maillard F."/>
            <person name="Morin E."/>
            <person name="Murat C."/>
            <person name="Nolan M."/>
            <person name="Ohm R."/>
            <person name="Pangilinan J."/>
            <person name="Pereira M."/>
            <person name="Perotto S."/>
            <person name="Peter M."/>
            <person name="Riley R."/>
            <person name="Sitrit Y."/>
            <person name="Stielow B."/>
            <person name="Szollosi G."/>
            <person name="Zifcakova L."/>
            <person name="Stursova M."/>
            <person name="Spatafora J.W."/>
            <person name="Tedersoo L."/>
            <person name="Vaario L.-M."/>
            <person name="Yamada A."/>
            <person name="Yan M."/>
            <person name="Wang P."/>
            <person name="Xu J."/>
            <person name="Bruns T."/>
            <person name="Baldrian P."/>
            <person name="Vilgalys R."/>
            <person name="Henrissat B."/>
            <person name="Grigoriev I.V."/>
            <person name="Hibbett D."/>
            <person name="Nagy L.G."/>
            <person name="Martin F.M."/>
        </authorList>
    </citation>
    <scope>NUCLEOTIDE SEQUENCE</scope>
    <source>
        <strain evidence="1">P2</strain>
    </source>
</reference>
<proteinExistence type="predicted"/>
<comment type="caution">
    <text evidence="1">The sequence shown here is derived from an EMBL/GenBank/DDBJ whole genome shotgun (WGS) entry which is preliminary data.</text>
</comment>
<keyword evidence="2" id="KW-1185">Reference proteome</keyword>
<reference evidence="1" key="2">
    <citation type="journal article" date="2020" name="Nat. Commun.">
        <title>Large-scale genome sequencing of mycorrhizal fungi provides insights into the early evolution of symbiotic traits.</title>
        <authorList>
            <person name="Miyauchi S."/>
            <person name="Kiss E."/>
            <person name="Kuo A."/>
            <person name="Drula E."/>
            <person name="Kohler A."/>
            <person name="Sanchez-Garcia M."/>
            <person name="Morin E."/>
            <person name="Andreopoulos B."/>
            <person name="Barry K.W."/>
            <person name="Bonito G."/>
            <person name="Buee M."/>
            <person name="Carver A."/>
            <person name="Chen C."/>
            <person name="Cichocki N."/>
            <person name="Clum A."/>
            <person name="Culley D."/>
            <person name="Crous P.W."/>
            <person name="Fauchery L."/>
            <person name="Girlanda M."/>
            <person name="Hayes R.D."/>
            <person name="Keri Z."/>
            <person name="LaButti K."/>
            <person name="Lipzen A."/>
            <person name="Lombard V."/>
            <person name="Magnuson J."/>
            <person name="Maillard F."/>
            <person name="Murat C."/>
            <person name="Nolan M."/>
            <person name="Ohm R.A."/>
            <person name="Pangilinan J."/>
            <person name="Pereira M.F."/>
            <person name="Perotto S."/>
            <person name="Peter M."/>
            <person name="Pfister S."/>
            <person name="Riley R."/>
            <person name="Sitrit Y."/>
            <person name="Stielow J.B."/>
            <person name="Szollosi G."/>
            <person name="Zifcakova L."/>
            <person name="Stursova M."/>
            <person name="Spatafora J.W."/>
            <person name="Tedersoo L."/>
            <person name="Vaario L.M."/>
            <person name="Yamada A."/>
            <person name="Yan M."/>
            <person name="Wang P."/>
            <person name="Xu J."/>
            <person name="Bruns T."/>
            <person name="Baldrian P."/>
            <person name="Vilgalys R."/>
            <person name="Dunand C."/>
            <person name="Henrissat B."/>
            <person name="Grigoriev I.V."/>
            <person name="Hibbett D."/>
            <person name="Nagy L.G."/>
            <person name="Martin F.M."/>
        </authorList>
    </citation>
    <scope>NUCLEOTIDE SEQUENCE</scope>
    <source>
        <strain evidence="1">P2</strain>
    </source>
</reference>
<evidence type="ECO:0000313" key="1">
    <source>
        <dbReference type="EMBL" id="KAF9647664.1"/>
    </source>
</evidence>
<dbReference type="EMBL" id="MU118029">
    <property type="protein sequence ID" value="KAF9647664.1"/>
    <property type="molecule type" value="Genomic_DNA"/>
</dbReference>
<dbReference type="Proteomes" id="UP000886501">
    <property type="component" value="Unassembled WGS sequence"/>
</dbReference>
<gene>
    <name evidence="1" type="ORF">BDM02DRAFT_3129627</name>
</gene>
<organism evidence="1 2">
    <name type="scientific">Thelephora ganbajun</name>
    <name type="common">Ganba fungus</name>
    <dbReference type="NCBI Taxonomy" id="370292"/>
    <lineage>
        <taxon>Eukaryota</taxon>
        <taxon>Fungi</taxon>
        <taxon>Dikarya</taxon>
        <taxon>Basidiomycota</taxon>
        <taxon>Agaricomycotina</taxon>
        <taxon>Agaricomycetes</taxon>
        <taxon>Thelephorales</taxon>
        <taxon>Thelephoraceae</taxon>
        <taxon>Thelephora</taxon>
    </lineage>
</organism>
<name>A0ACB6ZDL6_THEGA</name>
<sequence length="214" mass="24055">MSHDETVTRYLQPYSSASPSSSDTQSSNSNRGNGSGPFDPGNTPPLVFAFIAVGFIVFGLVIAVIYKKCRPLPDSLEPHYQRSSVPVRRPSVQKPKLWDVWTAPSQRVPDEQRTNNVNDWDTLVPLSASLVYPYSPSPLVRVPQQYVQGRVARPTLWENPEHRLFFRRPPTDTSLHVAVTISMPKPPQHQGSMPNRTHTEDEFHVGVTEVKWTG</sequence>
<protein>
    <submittedName>
        <fullName evidence="1">Uncharacterized protein</fullName>
    </submittedName>
</protein>
<evidence type="ECO:0000313" key="2">
    <source>
        <dbReference type="Proteomes" id="UP000886501"/>
    </source>
</evidence>
<accession>A0ACB6ZDL6</accession>